<reference evidence="5" key="1">
    <citation type="submission" date="2017-02" db="UniProtKB">
        <authorList>
            <consortium name="WormBaseParasite"/>
        </authorList>
    </citation>
    <scope>IDENTIFICATION</scope>
</reference>
<feature type="domain" description="Protein kinase" evidence="2">
    <location>
        <begin position="1"/>
        <end position="213"/>
    </location>
</feature>
<dbReference type="GO" id="GO:0004672">
    <property type="term" value="F:protein kinase activity"/>
    <property type="evidence" value="ECO:0007669"/>
    <property type="project" value="InterPro"/>
</dbReference>
<proteinExistence type="predicted"/>
<sequence>MDMMYPGIEEVVHRDQRSSSVMVDESGAVYLVGFGWTETQRFSQDFVKPEFKWVFACPSEKHLTRQPYPAAASSHRSSSEVKMNGYRPNAKADARSSRRNAVHGLVYFSDCVVVDGDKSHCRFLLPCFDDLSTQSHVSFILNCNNYAHNELQNLLSEGGRLPSSRCHDCACEAEAYYTMKPRHDAQPKRRPSFEKLQHQLNQTILCAEVSPYF</sequence>
<dbReference type="PROSITE" id="PS50011">
    <property type="entry name" value="PROTEIN_KINASE_DOM"/>
    <property type="match status" value="1"/>
</dbReference>
<dbReference type="WBParaSite" id="TASK_0000274801-mRNA-1">
    <property type="protein sequence ID" value="TASK_0000274801-mRNA-1"/>
    <property type="gene ID" value="TASK_0000274801"/>
</dbReference>
<dbReference type="Proteomes" id="UP000282613">
    <property type="component" value="Unassembled WGS sequence"/>
</dbReference>
<evidence type="ECO:0000313" key="3">
    <source>
        <dbReference type="EMBL" id="VDK26048.1"/>
    </source>
</evidence>
<evidence type="ECO:0000259" key="2">
    <source>
        <dbReference type="PROSITE" id="PS50011"/>
    </source>
</evidence>
<evidence type="ECO:0000256" key="1">
    <source>
        <dbReference type="SAM" id="MobiDB-lite"/>
    </source>
</evidence>
<accession>A0A0R3VZA4</accession>
<protein>
    <submittedName>
        <fullName evidence="5">Protein kinase domain-containing protein</fullName>
    </submittedName>
</protein>
<dbReference type="EMBL" id="UYRS01002835">
    <property type="protein sequence ID" value="VDK26048.1"/>
    <property type="molecule type" value="Genomic_DNA"/>
</dbReference>
<dbReference type="GO" id="GO:0005524">
    <property type="term" value="F:ATP binding"/>
    <property type="evidence" value="ECO:0007669"/>
    <property type="project" value="InterPro"/>
</dbReference>
<reference evidence="3 4" key="2">
    <citation type="submission" date="2018-11" db="EMBL/GenBank/DDBJ databases">
        <authorList>
            <consortium name="Pathogen Informatics"/>
        </authorList>
    </citation>
    <scope>NUCLEOTIDE SEQUENCE [LARGE SCALE GENOMIC DNA]</scope>
</reference>
<organism evidence="5">
    <name type="scientific">Taenia asiatica</name>
    <name type="common">Asian tapeworm</name>
    <dbReference type="NCBI Taxonomy" id="60517"/>
    <lineage>
        <taxon>Eukaryota</taxon>
        <taxon>Metazoa</taxon>
        <taxon>Spiralia</taxon>
        <taxon>Lophotrochozoa</taxon>
        <taxon>Platyhelminthes</taxon>
        <taxon>Cestoda</taxon>
        <taxon>Eucestoda</taxon>
        <taxon>Cyclophyllidea</taxon>
        <taxon>Taeniidae</taxon>
        <taxon>Taenia</taxon>
    </lineage>
</organism>
<name>A0A0R3VZA4_TAEAS</name>
<dbReference type="AlphaFoldDB" id="A0A0R3VZA4"/>
<gene>
    <name evidence="3" type="ORF">TASK_LOCUS2749</name>
</gene>
<evidence type="ECO:0000313" key="4">
    <source>
        <dbReference type="Proteomes" id="UP000282613"/>
    </source>
</evidence>
<keyword evidence="4" id="KW-1185">Reference proteome</keyword>
<feature type="region of interest" description="Disordered" evidence="1">
    <location>
        <begin position="67"/>
        <end position="94"/>
    </location>
</feature>
<evidence type="ECO:0000313" key="5">
    <source>
        <dbReference type="WBParaSite" id="TASK_0000274801-mRNA-1"/>
    </source>
</evidence>
<dbReference type="InterPro" id="IPR000719">
    <property type="entry name" value="Prot_kinase_dom"/>
</dbReference>